<comment type="caution">
    <text evidence="3">The sequence shown here is derived from an EMBL/GenBank/DDBJ whole genome shotgun (WGS) entry which is preliminary data.</text>
</comment>
<dbReference type="EMBL" id="DRZC01000083">
    <property type="protein sequence ID" value="HHQ81084.1"/>
    <property type="molecule type" value="Genomic_DNA"/>
</dbReference>
<dbReference type="PANTHER" id="PTHR30508">
    <property type="entry name" value="FES CLUSTER ASSEMBLY PROTEIN SUF"/>
    <property type="match status" value="1"/>
</dbReference>
<name>A0A7J3ZM33_9CREN</name>
<reference evidence="3" key="1">
    <citation type="journal article" date="2020" name="mSystems">
        <title>Genome- and Community-Level Interaction Insights into Carbon Utilization and Element Cycling Functions of Hydrothermarchaeota in Hydrothermal Sediment.</title>
        <authorList>
            <person name="Zhou Z."/>
            <person name="Liu Y."/>
            <person name="Xu W."/>
            <person name="Pan J."/>
            <person name="Luo Z.H."/>
            <person name="Li M."/>
        </authorList>
    </citation>
    <scope>NUCLEOTIDE SEQUENCE [LARGE SCALE GENOMIC DNA]</scope>
    <source>
        <strain evidence="3">SpSt-1116</strain>
    </source>
</reference>
<sequence length="436" mass="48158">MAFYLSFSSSATERVLRGFWVKRLLEGRRVHESSGKARVIEALQKPAPYGPDIDLGRYEFEEARVEGDPSVLSESGLERAAMRVGMDSSSPSYIQLNQMAIYRAIHRALEKYNVTIMPLREALEKLEVARELSWKLIKPETDKYTAHAYLYGGELGYFIYVPPRTKVPLPIYSCLAITVEKRVQFAHNVIYVGEGSEAHVVTGCSVPHGVSEGVHIGISEFYVGRNAKLTFSMVHAWARGLHVRPRTAARLESGGEFVNYYVLYSPVGSIQAYPRAVLEENAKTYMASIIAGSESGVYDLGSMAVLEGRGSSAEIVSRVVARDSCKIYARAEIRGEAPKSKGHIECLGLLLSNDSMISSIPIITSTTLESRISHEAAIGMIAQEELEYLMCKGFTEEEAKAILVRGFMSVEAPGIPSRVKVEMDKILDMVSRQAIG</sequence>
<protein>
    <submittedName>
        <fullName evidence="3">SufD family Fe-S cluster assembly protein</fullName>
    </submittedName>
</protein>
<dbReference type="Pfam" id="PF01458">
    <property type="entry name" value="SUFBD_core"/>
    <property type="match status" value="1"/>
</dbReference>
<dbReference type="InterPro" id="IPR037284">
    <property type="entry name" value="SUF_FeS_clus_asmbl_SufBD_sf"/>
</dbReference>
<dbReference type="InterPro" id="IPR055346">
    <property type="entry name" value="Fe-S_cluster_assembly_SufBD"/>
</dbReference>
<proteinExistence type="inferred from homology"/>
<dbReference type="PANTHER" id="PTHR30508:SF1">
    <property type="entry name" value="UPF0051 PROTEIN ABCI8, CHLOROPLASTIC-RELATED"/>
    <property type="match status" value="1"/>
</dbReference>
<dbReference type="GO" id="GO:0016226">
    <property type="term" value="P:iron-sulfur cluster assembly"/>
    <property type="evidence" value="ECO:0007669"/>
    <property type="project" value="InterPro"/>
</dbReference>
<gene>
    <name evidence="3" type="ORF">ENM78_06525</name>
</gene>
<evidence type="ECO:0000313" key="3">
    <source>
        <dbReference type="EMBL" id="HHQ81084.1"/>
    </source>
</evidence>
<feature type="domain" description="SUF system FeS cluster assembly SufBD core" evidence="2">
    <location>
        <begin position="179"/>
        <end position="407"/>
    </location>
</feature>
<evidence type="ECO:0000259" key="2">
    <source>
        <dbReference type="Pfam" id="PF01458"/>
    </source>
</evidence>
<accession>A0A7J3ZM33</accession>
<dbReference type="InterPro" id="IPR000825">
    <property type="entry name" value="SUF_FeS_clus_asmbl_SufBD_core"/>
</dbReference>
<dbReference type="AlphaFoldDB" id="A0A7J3ZM33"/>
<dbReference type="SUPFAM" id="SSF101960">
    <property type="entry name" value="Stabilizer of iron transporter SufD"/>
    <property type="match status" value="1"/>
</dbReference>
<organism evidence="3">
    <name type="scientific">Fervidicoccus fontis</name>
    <dbReference type="NCBI Taxonomy" id="683846"/>
    <lineage>
        <taxon>Archaea</taxon>
        <taxon>Thermoproteota</taxon>
        <taxon>Thermoprotei</taxon>
        <taxon>Fervidicoccales</taxon>
        <taxon>Fervidicoccaceae</taxon>
        <taxon>Fervidicoccus</taxon>
    </lineage>
</organism>
<comment type="similarity">
    <text evidence="1">Belongs to the iron-sulfur cluster assembly SufBD family.</text>
</comment>
<evidence type="ECO:0000256" key="1">
    <source>
        <dbReference type="ARBA" id="ARBA00043967"/>
    </source>
</evidence>